<dbReference type="InterPro" id="IPR036987">
    <property type="entry name" value="SRA-YDG_sf"/>
</dbReference>
<dbReference type="Gene3D" id="2.30.280.10">
    <property type="entry name" value="SRA-YDG"/>
    <property type="match status" value="1"/>
</dbReference>
<feature type="compositionally biased region" description="Basic and acidic residues" evidence="3">
    <location>
        <begin position="122"/>
        <end position="135"/>
    </location>
</feature>
<keyword evidence="1 2" id="KW-0539">Nucleus</keyword>
<feature type="region of interest" description="Disordered" evidence="3">
    <location>
        <begin position="21"/>
        <end position="135"/>
    </location>
</feature>
<feature type="compositionally biased region" description="Polar residues" evidence="3">
    <location>
        <begin position="209"/>
        <end position="232"/>
    </location>
</feature>
<evidence type="ECO:0000256" key="3">
    <source>
        <dbReference type="SAM" id="MobiDB-lite"/>
    </source>
</evidence>
<accession>A0ABP1CMJ0</accession>
<reference evidence="6" key="1">
    <citation type="submission" date="2024-04" db="EMBL/GenBank/DDBJ databases">
        <authorList>
            <person name="Shaw F."/>
            <person name="Minotto A."/>
        </authorList>
    </citation>
    <scope>NUCLEOTIDE SEQUENCE [LARGE SCALE GENOMIC DNA]</scope>
</reference>
<comment type="subcellular location">
    <subcellularLocation>
        <location evidence="2">Nucleus</location>
    </subcellularLocation>
</comment>
<dbReference type="SUPFAM" id="SSF88697">
    <property type="entry name" value="PUA domain-like"/>
    <property type="match status" value="1"/>
</dbReference>
<evidence type="ECO:0000313" key="6">
    <source>
        <dbReference type="Proteomes" id="UP001497453"/>
    </source>
</evidence>
<evidence type="ECO:0000256" key="1">
    <source>
        <dbReference type="ARBA" id="ARBA00023242"/>
    </source>
</evidence>
<evidence type="ECO:0000259" key="4">
    <source>
        <dbReference type="PROSITE" id="PS51015"/>
    </source>
</evidence>
<dbReference type="SMART" id="SM00466">
    <property type="entry name" value="SRA"/>
    <property type="match status" value="1"/>
</dbReference>
<dbReference type="Proteomes" id="UP001497453">
    <property type="component" value="Chromosome 1"/>
</dbReference>
<evidence type="ECO:0000256" key="2">
    <source>
        <dbReference type="PROSITE-ProRule" id="PRU00358"/>
    </source>
</evidence>
<dbReference type="PROSITE" id="PS51015">
    <property type="entry name" value="YDG"/>
    <property type="match status" value="1"/>
</dbReference>
<proteinExistence type="predicted"/>
<gene>
    <name evidence="5" type="ORF">GFSPODELE1_LOCUS941</name>
</gene>
<dbReference type="Pfam" id="PF02182">
    <property type="entry name" value="SAD_SRA"/>
    <property type="match status" value="1"/>
</dbReference>
<evidence type="ECO:0000313" key="5">
    <source>
        <dbReference type="EMBL" id="CAL1695903.1"/>
    </source>
</evidence>
<sequence length="319" mass="34840">MTTFDDERDANIAKNREMLKALGLDVGTRTFAPSKPKPKPKAKSRAPPKRKQPASDESSGEDEDQPRKTARVEVNEENGNTGLRRSGRNAGKRVDYKGDGESIANSRPPRPCLISSAAQRGVDTEPRSVDKRIHDPKTYGAIPGVAVGTWWETRQACSIDAIHAPWVAGISSGPHGAYSVALSGGYEDDVDVGEGFTFTGAGGRDLKGTKNNPKNLRTAEQSSDQTFENSGNKALKKSVETRKPVRVIRGYKLQSEYAPAEGYRYDGLYTVEKAWQERGFSGFLVCKFAFKRIPGQDPLVVNAIESSDADDSDEQEEDS</sequence>
<protein>
    <recommendedName>
        <fullName evidence="4">YDG domain-containing protein</fullName>
    </recommendedName>
</protein>
<dbReference type="InterPro" id="IPR015947">
    <property type="entry name" value="PUA-like_sf"/>
</dbReference>
<feature type="region of interest" description="Disordered" evidence="3">
    <location>
        <begin position="201"/>
        <end position="238"/>
    </location>
</feature>
<feature type="domain" description="YDG" evidence="4">
    <location>
        <begin position="140"/>
        <end position="292"/>
    </location>
</feature>
<keyword evidence="6" id="KW-1185">Reference proteome</keyword>
<name>A0ABP1CMJ0_9APHY</name>
<dbReference type="InterPro" id="IPR003105">
    <property type="entry name" value="SRA_YDG"/>
</dbReference>
<dbReference type="InterPro" id="IPR045134">
    <property type="entry name" value="UHRF1/2-like"/>
</dbReference>
<feature type="compositionally biased region" description="Basic residues" evidence="3">
    <location>
        <begin position="36"/>
        <end position="52"/>
    </location>
</feature>
<organism evidence="5 6">
    <name type="scientific">Somion occarium</name>
    <dbReference type="NCBI Taxonomy" id="3059160"/>
    <lineage>
        <taxon>Eukaryota</taxon>
        <taxon>Fungi</taxon>
        <taxon>Dikarya</taxon>
        <taxon>Basidiomycota</taxon>
        <taxon>Agaricomycotina</taxon>
        <taxon>Agaricomycetes</taxon>
        <taxon>Polyporales</taxon>
        <taxon>Cerrenaceae</taxon>
        <taxon>Somion</taxon>
    </lineage>
</organism>
<dbReference type="EMBL" id="OZ037944">
    <property type="protein sequence ID" value="CAL1695903.1"/>
    <property type="molecule type" value="Genomic_DNA"/>
</dbReference>
<dbReference type="PANTHER" id="PTHR14140">
    <property type="entry name" value="E3 UBIQUITIN-PROTEIN LIGASE UHRF-RELATED"/>
    <property type="match status" value="1"/>
</dbReference>
<dbReference type="PANTHER" id="PTHR14140:SF27">
    <property type="entry name" value="OS04G0289800 PROTEIN"/>
    <property type="match status" value="1"/>
</dbReference>
<feature type="compositionally biased region" description="Basic and acidic residues" evidence="3">
    <location>
        <begin position="65"/>
        <end position="74"/>
    </location>
</feature>